<accession>A0A9J6FI66</accession>
<sequence length="490" mass="54818">MNEIAAFSLNYKQYFMAGIWYTRSAQHLLTRRRIDFAKRRQEQRGLALAPRLPPENLPAKHCPAASAGSLRRPPRNDAHGHSFTFYSLARVVCQPVEFVKRAKAAALLKHLTPRERGYRNYRKTKMGRMGPLSAHVTRQPHFNQYASRGRGEGYPYYARDSIRRLFSRLDFRALGEARERQSCARRRNCVLKEAAWAAAPYSFHTFPWSTARSTQNEYKVEIKREKKKARTGEVRAFPFIFSPQAASPDASWVSDFSVMRYASCLACVGRSRPVSSPAIDFVPGVPPCGLARVSPGLRCARRPSGRRARSSERHIEEGQRVSVSQFIVSRSLSGAVARAPESKSYLPCARCFLCLALRPKLISRRANIRRGSARRSESLRYEETVMAPTAKRNLLLADSSRRSCVCGGTSIPRAFHAAIQLPRAANAGCFSTAANMPSPFGTALSTAPSRDLALLFQLSRVTELGQVGLESSTAARIESKRVPPKRKKKT</sequence>
<gene>
    <name evidence="1" type="ORF">HPB48_002098</name>
</gene>
<name>A0A9J6FI66_HAELO</name>
<dbReference type="EMBL" id="JABSTR010000001">
    <property type="protein sequence ID" value="KAH9362120.1"/>
    <property type="molecule type" value="Genomic_DNA"/>
</dbReference>
<dbReference type="AlphaFoldDB" id="A0A9J6FI66"/>
<evidence type="ECO:0000313" key="2">
    <source>
        <dbReference type="Proteomes" id="UP000821853"/>
    </source>
</evidence>
<organism evidence="1 2">
    <name type="scientific">Haemaphysalis longicornis</name>
    <name type="common">Bush tick</name>
    <dbReference type="NCBI Taxonomy" id="44386"/>
    <lineage>
        <taxon>Eukaryota</taxon>
        <taxon>Metazoa</taxon>
        <taxon>Ecdysozoa</taxon>
        <taxon>Arthropoda</taxon>
        <taxon>Chelicerata</taxon>
        <taxon>Arachnida</taxon>
        <taxon>Acari</taxon>
        <taxon>Parasitiformes</taxon>
        <taxon>Ixodida</taxon>
        <taxon>Ixodoidea</taxon>
        <taxon>Ixodidae</taxon>
        <taxon>Haemaphysalinae</taxon>
        <taxon>Haemaphysalis</taxon>
    </lineage>
</organism>
<dbReference type="Proteomes" id="UP000821853">
    <property type="component" value="Chromosome 1"/>
</dbReference>
<comment type="caution">
    <text evidence="1">The sequence shown here is derived from an EMBL/GenBank/DDBJ whole genome shotgun (WGS) entry which is preliminary data.</text>
</comment>
<protein>
    <submittedName>
        <fullName evidence="1">Uncharacterized protein</fullName>
    </submittedName>
</protein>
<proteinExistence type="predicted"/>
<keyword evidence="2" id="KW-1185">Reference proteome</keyword>
<dbReference type="VEuPathDB" id="VectorBase:HLOH_062291"/>
<reference evidence="1 2" key="1">
    <citation type="journal article" date="2020" name="Cell">
        <title>Large-Scale Comparative Analyses of Tick Genomes Elucidate Their Genetic Diversity and Vector Capacities.</title>
        <authorList>
            <consortium name="Tick Genome and Microbiome Consortium (TIGMIC)"/>
            <person name="Jia N."/>
            <person name="Wang J."/>
            <person name="Shi W."/>
            <person name="Du L."/>
            <person name="Sun Y."/>
            <person name="Zhan W."/>
            <person name="Jiang J.F."/>
            <person name="Wang Q."/>
            <person name="Zhang B."/>
            <person name="Ji P."/>
            <person name="Bell-Sakyi L."/>
            <person name="Cui X.M."/>
            <person name="Yuan T.T."/>
            <person name="Jiang B.G."/>
            <person name="Yang W.F."/>
            <person name="Lam T.T."/>
            <person name="Chang Q.C."/>
            <person name="Ding S.J."/>
            <person name="Wang X.J."/>
            <person name="Zhu J.G."/>
            <person name="Ruan X.D."/>
            <person name="Zhao L."/>
            <person name="Wei J.T."/>
            <person name="Ye R.Z."/>
            <person name="Que T.C."/>
            <person name="Du C.H."/>
            <person name="Zhou Y.H."/>
            <person name="Cheng J.X."/>
            <person name="Dai P.F."/>
            <person name="Guo W.B."/>
            <person name="Han X.H."/>
            <person name="Huang E.J."/>
            <person name="Li L.F."/>
            <person name="Wei W."/>
            <person name="Gao Y.C."/>
            <person name="Liu J.Z."/>
            <person name="Shao H.Z."/>
            <person name="Wang X."/>
            <person name="Wang C.C."/>
            <person name="Yang T.C."/>
            <person name="Huo Q.B."/>
            <person name="Li W."/>
            <person name="Chen H.Y."/>
            <person name="Chen S.E."/>
            <person name="Zhou L.G."/>
            <person name="Ni X.B."/>
            <person name="Tian J.H."/>
            <person name="Sheng Y."/>
            <person name="Liu T."/>
            <person name="Pan Y.S."/>
            <person name="Xia L.Y."/>
            <person name="Li J."/>
            <person name="Zhao F."/>
            <person name="Cao W.C."/>
        </authorList>
    </citation>
    <scope>NUCLEOTIDE SEQUENCE [LARGE SCALE GENOMIC DNA]</scope>
    <source>
        <strain evidence="1">HaeL-2018</strain>
    </source>
</reference>
<evidence type="ECO:0000313" key="1">
    <source>
        <dbReference type="EMBL" id="KAH9362120.1"/>
    </source>
</evidence>